<evidence type="ECO:0000313" key="1">
    <source>
        <dbReference type="EMBL" id="MBU3871578.1"/>
    </source>
</evidence>
<organism evidence="1 2">
    <name type="scientific">Streptomyces niphimycinicus</name>
    <dbReference type="NCBI Taxonomy" id="2842201"/>
    <lineage>
        <taxon>Bacteria</taxon>
        <taxon>Bacillati</taxon>
        <taxon>Actinomycetota</taxon>
        <taxon>Actinomycetes</taxon>
        <taxon>Kitasatosporales</taxon>
        <taxon>Streptomycetaceae</taxon>
        <taxon>Streptomyces</taxon>
    </lineage>
</organism>
<protein>
    <submittedName>
        <fullName evidence="1">Acyl-CoA carboxylase subunit epsilon</fullName>
    </submittedName>
</protein>
<proteinExistence type="predicted"/>
<evidence type="ECO:0000313" key="2">
    <source>
        <dbReference type="Proteomes" id="UP000720508"/>
    </source>
</evidence>
<feature type="non-terminal residue" evidence="1">
    <location>
        <position position="28"/>
    </location>
</feature>
<dbReference type="EMBL" id="JAHLEM010001145">
    <property type="protein sequence ID" value="MBU3871578.1"/>
    <property type="molecule type" value="Genomic_DNA"/>
</dbReference>
<dbReference type="InterPro" id="IPR032716">
    <property type="entry name" value="ACC_epsilon"/>
</dbReference>
<reference evidence="1 2" key="1">
    <citation type="submission" date="2021-06" db="EMBL/GenBank/DDBJ databases">
        <authorList>
            <person name="Pan X."/>
        </authorList>
    </citation>
    <scope>NUCLEOTIDE SEQUENCE [LARGE SCALE GENOMIC DNA]</scope>
    <source>
        <strain evidence="1 2">4503</strain>
    </source>
</reference>
<comment type="caution">
    <text evidence="1">The sequence shown here is derived from an EMBL/GenBank/DDBJ whole genome shotgun (WGS) entry which is preliminary data.</text>
</comment>
<sequence>MVFTVVRGDPTPEELAAALVVVRARAAA</sequence>
<keyword evidence="2" id="KW-1185">Reference proteome</keyword>
<dbReference type="RefSeq" id="WP_216348098.1">
    <property type="nucleotide sequence ID" value="NZ_JAHLEM010001145.1"/>
</dbReference>
<dbReference type="Proteomes" id="UP000720508">
    <property type="component" value="Unassembled WGS sequence"/>
</dbReference>
<accession>A0ABS6CXC3</accession>
<dbReference type="Pfam" id="PF13822">
    <property type="entry name" value="ACC_epsilon"/>
    <property type="match status" value="1"/>
</dbReference>
<name>A0ABS6CXC3_9ACTN</name>
<gene>
    <name evidence="1" type="ORF">KN815_48295</name>
</gene>